<dbReference type="GO" id="GO:0005886">
    <property type="term" value="C:plasma membrane"/>
    <property type="evidence" value="ECO:0007669"/>
    <property type="project" value="TreeGrafter"/>
</dbReference>
<dbReference type="GO" id="GO:0004315">
    <property type="term" value="F:3-oxoacyl-[acyl-carrier-protein] synthase activity"/>
    <property type="evidence" value="ECO:0007669"/>
    <property type="project" value="InterPro"/>
</dbReference>
<feature type="domain" description="Carrier" evidence="9">
    <location>
        <begin position="348"/>
        <end position="427"/>
    </location>
</feature>
<feature type="active site" description="Proton donor; for dehydratase activity" evidence="8">
    <location>
        <position position="219"/>
    </location>
</feature>
<dbReference type="SMART" id="SM00825">
    <property type="entry name" value="PKS_KS"/>
    <property type="match status" value="1"/>
</dbReference>
<dbReference type="Pfam" id="PF00561">
    <property type="entry name" value="Abhydrolase_1"/>
    <property type="match status" value="1"/>
</dbReference>
<dbReference type="EMBL" id="MUGS01000037">
    <property type="protein sequence ID" value="OXG03680.1"/>
    <property type="molecule type" value="Genomic_DNA"/>
</dbReference>
<feature type="region of interest" description="N-terminal hotdog fold" evidence="8">
    <location>
        <begin position="22"/>
        <end position="143"/>
    </location>
</feature>
<accession>A0A227P125</accession>
<evidence type="ECO:0000256" key="1">
    <source>
        <dbReference type="ARBA" id="ARBA00004496"/>
    </source>
</evidence>
<dbReference type="CDD" id="cd00833">
    <property type="entry name" value="PKS"/>
    <property type="match status" value="1"/>
</dbReference>
<dbReference type="InterPro" id="IPR042104">
    <property type="entry name" value="PKS_dehydratase_sf"/>
</dbReference>
<dbReference type="InterPro" id="IPR013968">
    <property type="entry name" value="PKS_KR"/>
</dbReference>
<dbReference type="SMART" id="SM01294">
    <property type="entry name" value="PKS_PP_betabranch"/>
    <property type="match status" value="1"/>
</dbReference>
<keyword evidence="7" id="KW-0677">Repeat</keyword>
<dbReference type="InterPro" id="IPR036736">
    <property type="entry name" value="ACP-like_sf"/>
</dbReference>
<evidence type="ECO:0000256" key="8">
    <source>
        <dbReference type="PROSITE-ProRule" id="PRU01363"/>
    </source>
</evidence>
<dbReference type="Pfam" id="PF00550">
    <property type="entry name" value="PP-binding"/>
    <property type="match status" value="2"/>
</dbReference>
<gene>
    <name evidence="12" type="ORF">B0A64_16990</name>
</gene>
<evidence type="ECO:0000259" key="10">
    <source>
        <dbReference type="PROSITE" id="PS52004"/>
    </source>
</evidence>
<feature type="region of interest" description="N-terminal hotdog fold" evidence="8">
    <location>
        <begin position="1099"/>
        <end position="1217"/>
    </location>
</feature>
<dbReference type="InterPro" id="IPR049551">
    <property type="entry name" value="PKS_DH_C"/>
</dbReference>
<protein>
    <submittedName>
        <fullName evidence="12">Uncharacterized protein</fullName>
    </submittedName>
</protein>
<dbReference type="SMART" id="SM00823">
    <property type="entry name" value="PKS_PP"/>
    <property type="match status" value="2"/>
</dbReference>
<dbReference type="Pfam" id="PF02801">
    <property type="entry name" value="Ketoacyl-synt_C"/>
    <property type="match status" value="1"/>
</dbReference>
<keyword evidence="13" id="KW-1185">Reference proteome</keyword>
<keyword evidence="3" id="KW-0596">Phosphopantetheine</keyword>
<dbReference type="Pfam" id="PF14765">
    <property type="entry name" value="PS-DH"/>
    <property type="match status" value="2"/>
</dbReference>
<evidence type="ECO:0000259" key="9">
    <source>
        <dbReference type="PROSITE" id="PS50075"/>
    </source>
</evidence>
<evidence type="ECO:0000256" key="2">
    <source>
        <dbReference type="ARBA" id="ARBA00004792"/>
    </source>
</evidence>
<evidence type="ECO:0000313" key="12">
    <source>
        <dbReference type="EMBL" id="OXG03680.1"/>
    </source>
</evidence>
<feature type="domain" description="Carrier" evidence="9">
    <location>
        <begin position="1842"/>
        <end position="1919"/>
    </location>
</feature>
<dbReference type="Gene3D" id="1.10.1240.100">
    <property type="match status" value="1"/>
</dbReference>
<evidence type="ECO:0000256" key="6">
    <source>
        <dbReference type="ARBA" id="ARBA00022679"/>
    </source>
</evidence>
<dbReference type="Pfam" id="PF08659">
    <property type="entry name" value="KR"/>
    <property type="match status" value="1"/>
</dbReference>
<dbReference type="Gene3D" id="3.40.47.10">
    <property type="match status" value="1"/>
</dbReference>
<dbReference type="PANTHER" id="PTHR43775:SF37">
    <property type="entry name" value="SI:DKEY-61P9.11"/>
    <property type="match status" value="1"/>
</dbReference>
<evidence type="ECO:0000256" key="7">
    <source>
        <dbReference type="ARBA" id="ARBA00022737"/>
    </source>
</evidence>
<dbReference type="PROSITE" id="PS52019">
    <property type="entry name" value="PKS_MFAS_DH"/>
    <property type="match status" value="2"/>
</dbReference>
<keyword evidence="6" id="KW-0808">Transferase</keyword>
<dbReference type="PROSITE" id="PS52004">
    <property type="entry name" value="KS3_2"/>
    <property type="match status" value="1"/>
</dbReference>
<dbReference type="InterPro" id="IPR014031">
    <property type="entry name" value="Ketoacyl_synth_C"/>
</dbReference>
<dbReference type="SUPFAM" id="SSF51735">
    <property type="entry name" value="NAD(P)-binding Rossmann-fold domains"/>
    <property type="match status" value="1"/>
</dbReference>
<dbReference type="InterPro" id="IPR000073">
    <property type="entry name" value="AB_hydrolase_1"/>
</dbReference>
<dbReference type="GO" id="GO:0071770">
    <property type="term" value="P:DIM/DIP cell wall layer assembly"/>
    <property type="evidence" value="ECO:0007669"/>
    <property type="project" value="TreeGrafter"/>
</dbReference>
<dbReference type="PROSITE" id="PS50075">
    <property type="entry name" value="CARRIER"/>
    <property type="match status" value="2"/>
</dbReference>
<dbReference type="InterPro" id="IPR014030">
    <property type="entry name" value="Ketoacyl_synth_N"/>
</dbReference>
<dbReference type="Gene3D" id="3.10.129.110">
    <property type="entry name" value="Polyketide synthase dehydratase"/>
    <property type="match status" value="2"/>
</dbReference>
<dbReference type="InterPro" id="IPR018201">
    <property type="entry name" value="Ketoacyl_synth_AS"/>
</dbReference>
<feature type="active site" description="Proton acceptor; for dehydratase activity" evidence="8">
    <location>
        <position position="1128"/>
    </location>
</feature>
<dbReference type="InterPro" id="IPR016039">
    <property type="entry name" value="Thiolase-like"/>
</dbReference>
<dbReference type="InterPro" id="IPR049900">
    <property type="entry name" value="PKS_mFAS_DH"/>
</dbReference>
<evidence type="ECO:0000313" key="13">
    <source>
        <dbReference type="Proteomes" id="UP000214684"/>
    </source>
</evidence>
<dbReference type="PANTHER" id="PTHR43775">
    <property type="entry name" value="FATTY ACID SYNTHASE"/>
    <property type="match status" value="1"/>
</dbReference>
<dbReference type="CDD" id="cd08953">
    <property type="entry name" value="KR_2_SDR_x"/>
    <property type="match status" value="1"/>
</dbReference>
<evidence type="ECO:0000256" key="3">
    <source>
        <dbReference type="ARBA" id="ARBA00022450"/>
    </source>
</evidence>
<dbReference type="Proteomes" id="UP000214684">
    <property type="component" value="Unassembled WGS sequence"/>
</dbReference>
<dbReference type="InterPro" id="IPR057326">
    <property type="entry name" value="KR_dom"/>
</dbReference>
<dbReference type="PROSITE" id="PS00606">
    <property type="entry name" value="KS3_1"/>
    <property type="match status" value="1"/>
</dbReference>
<feature type="domain" description="PKS/mFAS DH" evidence="11">
    <location>
        <begin position="1099"/>
        <end position="1379"/>
    </location>
</feature>
<dbReference type="InterPro" id="IPR009081">
    <property type="entry name" value="PP-bd_ACP"/>
</dbReference>
<keyword evidence="5" id="KW-0597">Phosphoprotein</keyword>
<dbReference type="GO" id="GO:0006633">
    <property type="term" value="P:fatty acid biosynthetic process"/>
    <property type="evidence" value="ECO:0007669"/>
    <property type="project" value="InterPro"/>
</dbReference>
<dbReference type="Gene3D" id="1.10.1200.10">
    <property type="entry name" value="ACP-like"/>
    <property type="match status" value="2"/>
</dbReference>
<dbReference type="InterPro" id="IPR006162">
    <property type="entry name" value="Ppantetheine_attach_site"/>
</dbReference>
<dbReference type="GO" id="GO:0005737">
    <property type="term" value="C:cytoplasm"/>
    <property type="evidence" value="ECO:0007669"/>
    <property type="project" value="UniProtKB-SubCell"/>
</dbReference>
<proteinExistence type="predicted"/>
<dbReference type="GO" id="GO:0031177">
    <property type="term" value="F:phosphopantetheine binding"/>
    <property type="evidence" value="ECO:0007669"/>
    <property type="project" value="InterPro"/>
</dbReference>
<dbReference type="Pfam" id="PF22336">
    <property type="entry name" value="RhiE-like_linker"/>
    <property type="match status" value="1"/>
</dbReference>
<dbReference type="InterPro" id="IPR029058">
    <property type="entry name" value="AB_hydrolase_fold"/>
</dbReference>
<feature type="domain" description="Ketosynthase family 3 (KS3)" evidence="10">
    <location>
        <begin position="493"/>
        <end position="917"/>
    </location>
</feature>
<dbReference type="Gene3D" id="3.40.50.1820">
    <property type="entry name" value="alpha/beta hydrolase"/>
    <property type="match status" value="1"/>
</dbReference>
<comment type="caution">
    <text evidence="12">The sequence shown here is derived from an EMBL/GenBank/DDBJ whole genome shotgun (WGS) entry which is preliminary data.</text>
</comment>
<dbReference type="SUPFAM" id="SSF53901">
    <property type="entry name" value="Thiolase-like"/>
    <property type="match status" value="1"/>
</dbReference>
<dbReference type="GO" id="GO:0004312">
    <property type="term" value="F:fatty acid synthase activity"/>
    <property type="evidence" value="ECO:0007669"/>
    <property type="project" value="TreeGrafter"/>
</dbReference>
<feature type="region of interest" description="C-terminal hotdog fold" evidence="8">
    <location>
        <begin position="1234"/>
        <end position="1379"/>
    </location>
</feature>
<dbReference type="SMART" id="SM00822">
    <property type="entry name" value="PKS_KR"/>
    <property type="match status" value="1"/>
</dbReference>
<feature type="active site" description="Proton acceptor; for dehydratase activity" evidence="8">
    <location>
        <position position="54"/>
    </location>
</feature>
<dbReference type="SUPFAM" id="SSF47336">
    <property type="entry name" value="ACP-like"/>
    <property type="match status" value="2"/>
</dbReference>
<dbReference type="Gene3D" id="3.40.50.720">
    <property type="entry name" value="NAD(P)-binding Rossmann-like Domain"/>
    <property type="match status" value="1"/>
</dbReference>
<sequence length="2209" mass="248047">MKDLTALLKDITSQSINDSDALQILKQIKKDQATKIKFPVKINYAFNDSILRNHTLGGAHVMMGVTHLSLMINYLINNSSGDEMSLQFEKFNLIEPFILKEGETGSIEVQTEKETISTICRIGEQKPPFMASSGKFNFQTDIVKAAIDSNIFSIVQTKETKNGRALYEKQLIVDVVYGKGLQSVTSYIISEDNHQGVINLDEEIVSELNDYYLHPSVLDSAFLIATADLEPGYVPLFIKKIVVFKGAKNATRYYCKTSVQKYNNEIQIMDFDIYNDTEIVISCSGFTSKKVSVREDSKANFTKSELNGNDVIISKVSKDPIMTSTINTEITDLTPSNVNRQKNDFSEAELLDMIQEFIVTKIGLATGLDLDLDQILEKNFMEIGADSKNLIGISKILEDELKIELYPTLFFEYQNVKELSEYFLEEYRSGFQEYFNLMSRTSDETRVVQNQEDSIVKEKIIESSIKNENIPPSNYKNTKENDFFQYNGRDYKASDIAIIGMSAKLPKSDTLDEFWDAVSKGESLTGEIPVSHFDYRPWYDVNCSMEERKINCKWGGFLNNIDKFDAGFFNISPHEAELMDPQLRILLEEMYATTEDAGIINKLRKTKTGVFVGICSHDYSDNAKAVGKIIHPYDGTGNSMTMFPNRASFFFNISGPSYPIDTACSSSLVALYSACRAIQAGDCEMAFVAGTNLLLSPDHYVYFSKLGVLSKKGLTTTFDDQADGYVPGESVSVMLLKPLKRAIEDGDNIHAVIKGVATGHGGYTNTITAPSPNKEAEVIKSAWDDAGIDPKTVSYIEAHGTGTKLGDPIEMDGLKIAFKEHTTAESFCYVGSAKANIGHTEGSAGISGMLKVVMSMKNKTIPPLANFTKLNSFIQLDKTALKINKEALPWNPIAGVRRAGVSSFGFGGSYAHAVLEDFEFEKIHEPVADKVLILISAQNKNSLLNNVNQLIGYFNVNNIDQRQLTAIAYTLQIGRESMPHRIAFTAVSAEQVIEKLTTFIEKGKGVYQNELSKNESPIITNTDVDDIAYIDQLLRTGKNDKLLKLWLAGTTVAWEKLYSSRPKILSLPTYGFDRKRHWYDLPQGIEMQAGSKSVLNSLHPLLDENESSLKKISFSKMFSNREFYLRDHIINNVSILPGVAILEMFRAAGALASESSVHKLTNIIWKSPLKVDTPLKVIEVEINSIDDSTISLKLQSNNNNIVEIHAIGNVVLDYSFNLKENKRFNVQEILDRTDLVNKKEELYSKFANAGLCLGESMQGVLELRGNDKEAISIIKLPKLDGLKFSEFKLHPTLLDSALHSVIGINQQNDQFIGLPFSMESVEIKGELTKNMYSYVQLAKNSRPSEVHRSFNIFLLNEEGECVVEITKFTVVNFSLDTPKVTEEVVESNLQYFVPTWKLSPITAREFTLPDNKLYFYGDPLFWQASKELNYDIIDSNADNIKNWNQDKAICLFNLLPTESEKTNAISYYLNWTSRIRRILQEKPKGKINIMFTSINESQRTLNNELLELFTGFFNSLKLEEPRIQFKAVTINESDSKTYIKILLQELFENGDMVLYDKNQRLTPSWNTSVVSEQITIGIQAGKIYLVTGGTGAIGRTIINHLLEKNAKVIVVGRKDLSVEDLDSLYSSVKEGLLDYRKCDISSDEDVQNLGEGLEGFEISGIIHCAGSNYDKPFNQLSVEEELMVLTPKIKGFELLDNAFKSQPLDFIVLFSSLAAVVGNVGQTVYSAANAYLNVKATNRNKLVEQGKRYGHTISINWPYWKDGGMKISQTGEQLLFNLLGQKALDNIDGISAFDDLLKSVHHQVVVATGNTVKLEAILNRTHKFGVEANEKVEKTIVYDKKQEVGELTLQLKRIIADILKIEIEEIDDEMEFADLGLDSVVGMQLIEIMLKTFGNKLSPTILFDYPTIKAIGEYLVDNDIQFENISMPAIEVSKPNKEKVNPQIIKGYNVKNDKFFKEMKKIIFNGPNGDIEVFIKGKGNPILFLSGFGMSAKIWEKQLQLFSENNQCLFVQLPLFVSITQKISFFGIAEQIKSGLEQHGYSEVNVIGWSMGGMIAQILTGKYPKLFKKQVLVNSSANIKGANIWSEESNLLNFRKDLEDLHVSDVNFLPIREYALELVQNSQILDTKGKIAYGKAFLDFDNSNQLDEIKLPTLITGSKYDSMIPMEENLNLYQNIDNADFLSFTHSGHFPFITESEHFNAKILDFINN</sequence>
<dbReference type="Pfam" id="PF00109">
    <property type="entry name" value="ketoacyl-synt"/>
    <property type="match status" value="1"/>
</dbReference>
<comment type="subcellular location">
    <subcellularLocation>
        <location evidence="1">Cytoplasm</location>
    </subcellularLocation>
</comment>
<dbReference type="InterPro" id="IPR036291">
    <property type="entry name" value="NAD(P)-bd_dom_sf"/>
</dbReference>
<dbReference type="RefSeq" id="WP_089480698.1">
    <property type="nucleotide sequence ID" value="NZ_MUGS01000037.1"/>
</dbReference>
<dbReference type="InterPro" id="IPR050091">
    <property type="entry name" value="PKS_NRPS_Biosynth_Enz"/>
</dbReference>
<name>A0A227P125_9FLAO</name>
<dbReference type="OrthoDB" id="1373506at2"/>
<dbReference type="Pfam" id="PF21089">
    <property type="entry name" value="PKS_DH_N"/>
    <property type="match status" value="1"/>
</dbReference>
<dbReference type="InterPro" id="IPR049552">
    <property type="entry name" value="PKS_DH_N"/>
</dbReference>
<comment type="pathway">
    <text evidence="2">Antibiotic biosynthesis.</text>
</comment>
<evidence type="ECO:0000259" key="11">
    <source>
        <dbReference type="PROSITE" id="PS52019"/>
    </source>
</evidence>
<evidence type="ECO:0000256" key="4">
    <source>
        <dbReference type="ARBA" id="ARBA00022490"/>
    </source>
</evidence>
<feature type="domain" description="PKS/mFAS DH" evidence="11">
    <location>
        <begin position="22"/>
        <end position="297"/>
    </location>
</feature>
<feature type="region of interest" description="C-terminal hotdog fold" evidence="8">
    <location>
        <begin position="157"/>
        <end position="297"/>
    </location>
</feature>
<organism evidence="12 13">
    <name type="scientific">Flavobacterium araucananum</name>
    <dbReference type="NCBI Taxonomy" id="946678"/>
    <lineage>
        <taxon>Bacteria</taxon>
        <taxon>Pseudomonadati</taxon>
        <taxon>Bacteroidota</taxon>
        <taxon>Flavobacteriia</taxon>
        <taxon>Flavobacteriales</taxon>
        <taxon>Flavobacteriaceae</taxon>
        <taxon>Flavobacterium</taxon>
    </lineage>
</organism>
<evidence type="ECO:0000256" key="5">
    <source>
        <dbReference type="ARBA" id="ARBA00022553"/>
    </source>
</evidence>
<keyword evidence="4" id="KW-0963">Cytoplasm</keyword>
<dbReference type="InterPro" id="IPR020806">
    <property type="entry name" value="PKS_PP-bd"/>
</dbReference>
<dbReference type="InterPro" id="IPR054514">
    <property type="entry name" value="RhiE-like_linker"/>
</dbReference>
<dbReference type="SUPFAM" id="SSF53474">
    <property type="entry name" value="alpha/beta-Hydrolases"/>
    <property type="match status" value="1"/>
</dbReference>
<dbReference type="PROSITE" id="PS00012">
    <property type="entry name" value="PHOSPHOPANTETHEINE"/>
    <property type="match status" value="1"/>
</dbReference>
<reference evidence="12 13" key="1">
    <citation type="submission" date="2016-11" db="EMBL/GenBank/DDBJ databases">
        <title>Whole genomes of Flavobacteriaceae.</title>
        <authorList>
            <person name="Stine C."/>
            <person name="Li C."/>
            <person name="Tadesse D."/>
        </authorList>
    </citation>
    <scope>NUCLEOTIDE SEQUENCE [LARGE SCALE GENOMIC DNA]</scope>
    <source>
        <strain evidence="12 13">DSM 24704</strain>
    </source>
</reference>
<dbReference type="InterPro" id="IPR020841">
    <property type="entry name" value="PKS_Beta-ketoAc_synthase_dom"/>
</dbReference>
<feature type="active site" description="Proton donor; for dehydratase activity" evidence="8">
    <location>
        <position position="1295"/>
    </location>
</feature>